<dbReference type="PIRSF" id="PIRSF005572">
    <property type="entry name" value="NifS"/>
    <property type="match status" value="1"/>
</dbReference>
<dbReference type="Pfam" id="PF00266">
    <property type="entry name" value="Aminotran_5"/>
    <property type="match status" value="1"/>
</dbReference>
<keyword evidence="5" id="KW-0663">Pyridoxal phosphate</keyword>
<dbReference type="InterPro" id="IPR015424">
    <property type="entry name" value="PyrdxlP-dep_Trfase"/>
</dbReference>
<name>A0A133VNM9_9EURY</name>
<evidence type="ECO:0000256" key="3">
    <source>
        <dbReference type="ARBA" id="ARBA00012239"/>
    </source>
</evidence>
<evidence type="ECO:0000256" key="2">
    <source>
        <dbReference type="ARBA" id="ARBA00010447"/>
    </source>
</evidence>
<comment type="similarity">
    <text evidence="2">Belongs to the class-V pyridoxal-phosphate-dependent aminotransferase family. Csd subfamily.</text>
</comment>
<feature type="domain" description="Aminotransferase class V" evidence="7">
    <location>
        <begin position="20"/>
        <end position="388"/>
    </location>
</feature>
<dbReference type="InterPro" id="IPR015421">
    <property type="entry name" value="PyrdxlP-dep_Trfase_major"/>
</dbReference>
<dbReference type="EMBL" id="LHYK01000015">
    <property type="protein sequence ID" value="KXB08044.1"/>
    <property type="molecule type" value="Genomic_DNA"/>
</dbReference>
<dbReference type="GO" id="GO:0006534">
    <property type="term" value="P:cysteine metabolic process"/>
    <property type="evidence" value="ECO:0007669"/>
    <property type="project" value="InterPro"/>
</dbReference>
<sequence length="400" mass="44039">MKKSVEKIRSDIPFLDSGIIYLDNAATTPTPEPVIEAMLEYYHEYSGNIGRGLHRVTKRATEAFESSREKIARVINSEPEEIVYSKNTTEALNLLARGLNLKKGDKVIATVLDHHSNLIPWQRIEKEAGIELEIIHKCPNFIVDPTAVEEAIDEKTQIVTMPSVSNAFGTRQPVEEVSKIAKENNALFSVDAAQSVGHMPVDVEEMGCDFLAAPGHKGLLGPQGTGFLYIREEMIDDIEPLLYGGGIVKAVEEHKCELVEPPQVFDAGTPNIPGIIGLGRAAEYVLDIGLEKIKRRERRLVDQILEINSIDNIEVYGPKSAKKRGGVVSFNLKGLDSHEVSSLLDEIGNIATRSGHHCAEPAMKYFNLNGNARASVHYYNTGGEVDKFIEVLTGVAEELT</sequence>
<evidence type="ECO:0000256" key="4">
    <source>
        <dbReference type="ARBA" id="ARBA00022679"/>
    </source>
</evidence>
<dbReference type="PANTHER" id="PTHR43586:SF8">
    <property type="entry name" value="CYSTEINE DESULFURASE 1, CHLOROPLASTIC"/>
    <property type="match status" value="1"/>
</dbReference>
<dbReference type="PATRIC" id="fig|1698286.3.peg.83"/>
<dbReference type="GO" id="GO:0030170">
    <property type="term" value="F:pyridoxal phosphate binding"/>
    <property type="evidence" value="ECO:0007669"/>
    <property type="project" value="InterPro"/>
</dbReference>
<accession>A0A133VNM9</accession>
<dbReference type="CDD" id="cd06453">
    <property type="entry name" value="SufS_like"/>
    <property type="match status" value="1"/>
</dbReference>
<dbReference type="InterPro" id="IPR010970">
    <property type="entry name" value="Cys_dSase_SufS"/>
</dbReference>
<dbReference type="PANTHER" id="PTHR43586">
    <property type="entry name" value="CYSTEINE DESULFURASE"/>
    <property type="match status" value="1"/>
</dbReference>
<organism evidence="8 9">
    <name type="scientific">candidate division MSBL1 archaeon SCGC-AAA385D11</name>
    <dbReference type="NCBI Taxonomy" id="1698286"/>
    <lineage>
        <taxon>Archaea</taxon>
        <taxon>Methanobacteriati</taxon>
        <taxon>Methanobacteriota</taxon>
        <taxon>candidate division MSBL1</taxon>
    </lineage>
</organism>
<dbReference type="InterPro" id="IPR000192">
    <property type="entry name" value="Aminotrans_V_dom"/>
</dbReference>
<evidence type="ECO:0000313" key="9">
    <source>
        <dbReference type="Proteomes" id="UP000070256"/>
    </source>
</evidence>
<evidence type="ECO:0000256" key="1">
    <source>
        <dbReference type="ARBA" id="ARBA00001933"/>
    </source>
</evidence>
<dbReference type="InterPro" id="IPR016454">
    <property type="entry name" value="Cysteine_dSase"/>
</dbReference>
<dbReference type="Gene3D" id="3.90.1150.10">
    <property type="entry name" value="Aspartate Aminotransferase, domain 1"/>
    <property type="match status" value="1"/>
</dbReference>
<comment type="catalytic activity">
    <reaction evidence="6">
        <text>(sulfur carrier)-H + L-cysteine = (sulfur carrier)-SH + L-alanine</text>
        <dbReference type="Rhea" id="RHEA:43892"/>
        <dbReference type="Rhea" id="RHEA-COMP:14737"/>
        <dbReference type="Rhea" id="RHEA-COMP:14739"/>
        <dbReference type="ChEBI" id="CHEBI:29917"/>
        <dbReference type="ChEBI" id="CHEBI:35235"/>
        <dbReference type="ChEBI" id="CHEBI:57972"/>
        <dbReference type="ChEBI" id="CHEBI:64428"/>
        <dbReference type="EC" id="2.8.1.7"/>
    </reaction>
</comment>
<dbReference type="Proteomes" id="UP000070256">
    <property type="component" value="Unassembled WGS sequence"/>
</dbReference>
<dbReference type="Gene3D" id="3.40.640.10">
    <property type="entry name" value="Type I PLP-dependent aspartate aminotransferase-like (Major domain)"/>
    <property type="match status" value="1"/>
</dbReference>
<dbReference type="SUPFAM" id="SSF53383">
    <property type="entry name" value="PLP-dependent transferases"/>
    <property type="match status" value="1"/>
</dbReference>
<reference evidence="8 9" key="1">
    <citation type="journal article" date="2016" name="Sci. Rep.">
        <title>Metabolic traits of an uncultured archaeal lineage -MSBL1- from brine pools of the Red Sea.</title>
        <authorList>
            <person name="Mwirichia R."/>
            <person name="Alam I."/>
            <person name="Rashid M."/>
            <person name="Vinu M."/>
            <person name="Ba-Alawi W."/>
            <person name="Anthony Kamau A."/>
            <person name="Kamanda Ngugi D."/>
            <person name="Goker M."/>
            <person name="Klenk H.P."/>
            <person name="Bajic V."/>
            <person name="Stingl U."/>
        </authorList>
    </citation>
    <scope>NUCLEOTIDE SEQUENCE [LARGE SCALE GENOMIC DNA]</scope>
    <source>
        <strain evidence="8">SCGC-AAA385D11</strain>
    </source>
</reference>
<dbReference type="EC" id="2.8.1.7" evidence="3"/>
<dbReference type="GO" id="GO:0031071">
    <property type="term" value="F:cysteine desulfurase activity"/>
    <property type="evidence" value="ECO:0007669"/>
    <property type="project" value="UniProtKB-EC"/>
</dbReference>
<evidence type="ECO:0000259" key="7">
    <source>
        <dbReference type="Pfam" id="PF00266"/>
    </source>
</evidence>
<gene>
    <name evidence="8" type="ORF">AKJ58_01070</name>
</gene>
<comment type="cofactor">
    <cofactor evidence="1">
        <name>pyridoxal 5'-phosphate</name>
        <dbReference type="ChEBI" id="CHEBI:597326"/>
    </cofactor>
</comment>
<evidence type="ECO:0000256" key="5">
    <source>
        <dbReference type="ARBA" id="ARBA00022898"/>
    </source>
</evidence>
<dbReference type="InterPro" id="IPR015422">
    <property type="entry name" value="PyrdxlP-dep_Trfase_small"/>
</dbReference>
<dbReference type="AlphaFoldDB" id="A0A133VNM9"/>
<evidence type="ECO:0000256" key="6">
    <source>
        <dbReference type="ARBA" id="ARBA00050776"/>
    </source>
</evidence>
<keyword evidence="4" id="KW-0808">Transferase</keyword>
<keyword evidence="9" id="KW-1185">Reference proteome</keyword>
<protein>
    <recommendedName>
        <fullName evidence="3">cysteine desulfurase</fullName>
        <ecNumber evidence="3">2.8.1.7</ecNumber>
    </recommendedName>
</protein>
<proteinExistence type="inferred from homology"/>
<comment type="caution">
    <text evidence="8">The sequence shown here is derived from an EMBL/GenBank/DDBJ whole genome shotgun (WGS) entry which is preliminary data.</text>
</comment>
<evidence type="ECO:0000313" key="8">
    <source>
        <dbReference type="EMBL" id="KXB08044.1"/>
    </source>
</evidence>